<dbReference type="Proteomes" id="UP001056120">
    <property type="component" value="Linkage Group LG25"/>
</dbReference>
<reference evidence="1 2" key="2">
    <citation type="journal article" date="2022" name="Mol. Ecol. Resour.">
        <title>The genomes of chicory, endive, great burdock and yacon provide insights into Asteraceae paleo-polyploidization history and plant inulin production.</title>
        <authorList>
            <person name="Fan W."/>
            <person name="Wang S."/>
            <person name="Wang H."/>
            <person name="Wang A."/>
            <person name="Jiang F."/>
            <person name="Liu H."/>
            <person name="Zhao H."/>
            <person name="Xu D."/>
            <person name="Zhang Y."/>
        </authorList>
    </citation>
    <scope>NUCLEOTIDE SEQUENCE [LARGE SCALE GENOMIC DNA]</scope>
    <source>
        <strain evidence="2">cv. Yunnan</strain>
        <tissue evidence="1">Leaves</tissue>
    </source>
</reference>
<sequence>MKLTLIRISTVVIRMHTYTGVIMVSLQQHVSIRVSNFLPKGPGVGVFLRQANLGSFKACRSLKIEGSLATGRPSTPSFPLTVPEEDIMVEISTLMNWKHFVDRGPWQHLTWMKISAV</sequence>
<comment type="caution">
    <text evidence="1">The sequence shown here is derived from an EMBL/GenBank/DDBJ whole genome shotgun (WGS) entry which is preliminary data.</text>
</comment>
<proteinExistence type="predicted"/>
<reference evidence="2" key="1">
    <citation type="journal article" date="2022" name="Mol. Ecol. Resour.">
        <title>The genomes of chicory, endive, great burdock and yacon provide insights into Asteraceae palaeo-polyploidization history and plant inulin production.</title>
        <authorList>
            <person name="Fan W."/>
            <person name="Wang S."/>
            <person name="Wang H."/>
            <person name="Wang A."/>
            <person name="Jiang F."/>
            <person name="Liu H."/>
            <person name="Zhao H."/>
            <person name="Xu D."/>
            <person name="Zhang Y."/>
        </authorList>
    </citation>
    <scope>NUCLEOTIDE SEQUENCE [LARGE SCALE GENOMIC DNA]</scope>
    <source>
        <strain evidence="2">cv. Yunnan</strain>
    </source>
</reference>
<protein>
    <submittedName>
        <fullName evidence="1">Uncharacterized protein</fullName>
    </submittedName>
</protein>
<accession>A0ACB9A3J4</accession>
<dbReference type="EMBL" id="CM042042">
    <property type="protein sequence ID" value="KAI3704789.1"/>
    <property type="molecule type" value="Genomic_DNA"/>
</dbReference>
<name>A0ACB9A3J4_9ASTR</name>
<evidence type="ECO:0000313" key="2">
    <source>
        <dbReference type="Proteomes" id="UP001056120"/>
    </source>
</evidence>
<gene>
    <name evidence="1" type="ORF">L1987_75018</name>
</gene>
<organism evidence="1 2">
    <name type="scientific">Smallanthus sonchifolius</name>
    <dbReference type="NCBI Taxonomy" id="185202"/>
    <lineage>
        <taxon>Eukaryota</taxon>
        <taxon>Viridiplantae</taxon>
        <taxon>Streptophyta</taxon>
        <taxon>Embryophyta</taxon>
        <taxon>Tracheophyta</taxon>
        <taxon>Spermatophyta</taxon>
        <taxon>Magnoliopsida</taxon>
        <taxon>eudicotyledons</taxon>
        <taxon>Gunneridae</taxon>
        <taxon>Pentapetalae</taxon>
        <taxon>asterids</taxon>
        <taxon>campanulids</taxon>
        <taxon>Asterales</taxon>
        <taxon>Asteraceae</taxon>
        <taxon>Asteroideae</taxon>
        <taxon>Heliantheae alliance</taxon>
        <taxon>Millerieae</taxon>
        <taxon>Smallanthus</taxon>
    </lineage>
</organism>
<evidence type="ECO:0000313" key="1">
    <source>
        <dbReference type="EMBL" id="KAI3704789.1"/>
    </source>
</evidence>
<keyword evidence="2" id="KW-1185">Reference proteome</keyword>